<feature type="region of interest" description="Disordered" evidence="1">
    <location>
        <begin position="228"/>
        <end position="282"/>
    </location>
</feature>
<feature type="compositionally biased region" description="Low complexity" evidence="1">
    <location>
        <begin position="35"/>
        <end position="53"/>
    </location>
</feature>
<comment type="caution">
    <text evidence="2">The sequence shown here is derived from an EMBL/GenBank/DDBJ whole genome shotgun (WGS) entry which is preliminary data.</text>
</comment>
<evidence type="ECO:0000313" key="3">
    <source>
        <dbReference type="Proteomes" id="UP000236333"/>
    </source>
</evidence>
<proteinExistence type="predicted"/>
<reference evidence="2 3" key="1">
    <citation type="journal article" date="2017" name="Mol. Biol. Evol.">
        <title>The 4-celled Tetrabaena socialis nuclear genome reveals the essential components for genetic control of cell number at the origin of multicellularity in the volvocine lineage.</title>
        <authorList>
            <person name="Featherston J."/>
            <person name="Arakaki Y."/>
            <person name="Hanschen E.R."/>
            <person name="Ferris P.J."/>
            <person name="Michod R.E."/>
            <person name="Olson B.J.S.C."/>
            <person name="Nozaki H."/>
            <person name="Durand P.M."/>
        </authorList>
    </citation>
    <scope>NUCLEOTIDE SEQUENCE [LARGE SCALE GENOMIC DNA]</scope>
    <source>
        <strain evidence="2 3">NIES-571</strain>
    </source>
</reference>
<feature type="compositionally biased region" description="Polar residues" evidence="1">
    <location>
        <begin position="57"/>
        <end position="66"/>
    </location>
</feature>
<dbReference type="AlphaFoldDB" id="A0A2J7ZXM9"/>
<dbReference type="EMBL" id="PGGS01000341">
    <property type="protein sequence ID" value="PNH05016.1"/>
    <property type="molecule type" value="Genomic_DNA"/>
</dbReference>
<evidence type="ECO:0000256" key="1">
    <source>
        <dbReference type="SAM" id="MobiDB-lite"/>
    </source>
</evidence>
<organism evidence="2 3">
    <name type="scientific">Tetrabaena socialis</name>
    <dbReference type="NCBI Taxonomy" id="47790"/>
    <lineage>
        <taxon>Eukaryota</taxon>
        <taxon>Viridiplantae</taxon>
        <taxon>Chlorophyta</taxon>
        <taxon>core chlorophytes</taxon>
        <taxon>Chlorophyceae</taxon>
        <taxon>CS clade</taxon>
        <taxon>Chlamydomonadales</taxon>
        <taxon>Tetrabaenaceae</taxon>
        <taxon>Tetrabaena</taxon>
    </lineage>
</organism>
<accession>A0A2J7ZXM9</accession>
<feature type="compositionally biased region" description="Low complexity" evidence="1">
    <location>
        <begin position="270"/>
        <end position="282"/>
    </location>
</feature>
<feature type="compositionally biased region" description="Low complexity" evidence="1">
    <location>
        <begin position="83"/>
        <end position="103"/>
    </location>
</feature>
<name>A0A2J7ZXM9_9CHLO</name>
<feature type="compositionally biased region" description="Acidic residues" evidence="1">
    <location>
        <begin position="258"/>
        <end position="269"/>
    </location>
</feature>
<gene>
    <name evidence="2" type="ORF">TSOC_008742</name>
</gene>
<keyword evidence="3" id="KW-1185">Reference proteome</keyword>
<feature type="compositionally biased region" description="Low complexity" evidence="1">
    <location>
        <begin position="135"/>
        <end position="158"/>
    </location>
</feature>
<evidence type="ECO:0000313" key="2">
    <source>
        <dbReference type="EMBL" id="PNH05016.1"/>
    </source>
</evidence>
<sequence>MEDRRRWREAAPPGADSSAHRESQGAQGTGREPSLADATTPLRAAAATAATPAGEQPSLSPRSETQTPPPQQFPRGQKLARTPAAAAEPFELFLLPAGSSAGPTPSPIRDRHQQRQQQRQQQPATAERGALRDITATASGAASNRAAAADAGKTPGAGSCKTPEVVAGPGLAATPGEAPATLPLRRYMVDSGKVVGVANTVARYHEGKRVTARTTPFNVRVQRELEIEQKLLVPSPPPSSKQEQEEQQQKEQQGQEEQQQEEQQLEEQEQLPQQEQQQLLLA</sequence>
<dbReference type="Proteomes" id="UP000236333">
    <property type="component" value="Unassembled WGS sequence"/>
</dbReference>
<protein>
    <submittedName>
        <fullName evidence="2">Uncharacterized protein</fullName>
    </submittedName>
</protein>
<feature type="region of interest" description="Disordered" evidence="1">
    <location>
        <begin position="1"/>
        <end position="179"/>
    </location>
</feature>
<dbReference type="OrthoDB" id="549165at2759"/>